<evidence type="ECO:0000313" key="5">
    <source>
        <dbReference type="EMBL" id="SDF40928.1"/>
    </source>
</evidence>
<dbReference type="PROSITE" id="PS50893">
    <property type="entry name" value="ABC_TRANSPORTER_2"/>
    <property type="match status" value="1"/>
</dbReference>
<dbReference type="SMART" id="SM00382">
    <property type="entry name" value="AAA"/>
    <property type="match status" value="1"/>
</dbReference>
<dbReference type="InterPro" id="IPR003593">
    <property type="entry name" value="AAA+_ATPase"/>
</dbReference>
<dbReference type="PANTHER" id="PTHR42781">
    <property type="entry name" value="SPERMIDINE/PUTRESCINE IMPORT ATP-BINDING PROTEIN POTA"/>
    <property type="match status" value="1"/>
</dbReference>
<dbReference type="OrthoDB" id="9802264at2"/>
<dbReference type="EMBL" id="LT629690">
    <property type="protein sequence ID" value="SDF40928.1"/>
    <property type="molecule type" value="Genomic_DNA"/>
</dbReference>
<keyword evidence="3 5" id="KW-0067">ATP-binding</keyword>
<dbReference type="AlphaFoldDB" id="A0A1G7KUJ9"/>
<evidence type="ECO:0000256" key="1">
    <source>
        <dbReference type="ARBA" id="ARBA00022448"/>
    </source>
</evidence>
<accession>A0A1G7KUJ9</accession>
<organism evidence="5 6">
    <name type="scientific">Terriglobus roseus</name>
    <dbReference type="NCBI Taxonomy" id="392734"/>
    <lineage>
        <taxon>Bacteria</taxon>
        <taxon>Pseudomonadati</taxon>
        <taxon>Acidobacteriota</taxon>
        <taxon>Terriglobia</taxon>
        <taxon>Terriglobales</taxon>
        <taxon>Acidobacteriaceae</taxon>
        <taxon>Terriglobus</taxon>
    </lineage>
</organism>
<dbReference type="InterPro" id="IPR003439">
    <property type="entry name" value="ABC_transporter-like_ATP-bd"/>
</dbReference>
<keyword evidence="1" id="KW-0813">Transport</keyword>
<reference evidence="6" key="1">
    <citation type="submission" date="2016-10" db="EMBL/GenBank/DDBJ databases">
        <authorList>
            <person name="Varghese N."/>
            <person name="Submissions S."/>
        </authorList>
    </citation>
    <scope>NUCLEOTIDE SEQUENCE [LARGE SCALE GENOMIC DNA]</scope>
    <source>
        <strain evidence="6">GAS232</strain>
    </source>
</reference>
<gene>
    <name evidence="5" type="ORF">SAMN05444167_2317</name>
</gene>
<evidence type="ECO:0000256" key="2">
    <source>
        <dbReference type="ARBA" id="ARBA00022741"/>
    </source>
</evidence>
<dbReference type="PROSITE" id="PS00211">
    <property type="entry name" value="ABC_TRANSPORTER_1"/>
    <property type="match status" value="1"/>
</dbReference>
<dbReference type="Gene3D" id="3.40.50.300">
    <property type="entry name" value="P-loop containing nucleotide triphosphate hydrolases"/>
    <property type="match status" value="1"/>
</dbReference>
<sequence length="232" mass="25290">MPETPQLQVQCDAMIGSLHINADFTTTHPWTVLFGPSGSGKSSLLRFIAGLWKPQESHVILGADNITTTPVYKRKIALVAQQPALFPHMTVRENIAFGTESNQAESIAQMFDLFALNALADAKPATLSGGERQRVAIARALASTPRLLLLDEVFTGMHRTQRDTLMQQVRSHCVAHNIAVLAVTHDLPEALEADEVLRIESGHISAQGSPHAVLSEECTAWIQGVTSLREKL</sequence>
<dbReference type="GO" id="GO:0016887">
    <property type="term" value="F:ATP hydrolysis activity"/>
    <property type="evidence" value="ECO:0007669"/>
    <property type="project" value="InterPro"/>
</dbReference>
<keyword evidence="2" id="KW-0547">Nucleotide-binding</keyword>
<dbReference type="Pfam" id="PF00005">
    <property type="entry name" value="ABC_tran"/>
    <property type="match status" value="1"/>
</dbReference>
<dbReference type="PANTHER" id="PTHR42781:SF4">
    <property type="entry name" value="SPERMIDINE_PUTRESCINE IMPORT ATP-BINDING PROTEIN POTA"/>
    <property type="match status" value="1"/>
</dbReference>
<protein>
    <submittedName>
        <fullName evidence="5">Sulfate transport system ATP-binding protein/molybdate/tungstate transport system ATP-binding protein</fullName>
    </submittedName>
</protein>
<dbReference type="GO" id="GO:0005524">
    <property type="term" value="F:ATP binding"/>
    <property type="evidence" value="ECO:0007669"/>
    <property type="project" value="UniProtKB-KW"/>
</dbReference>
<dbReference type="Proteomes" id="UP000182427">
    <property type="component" value="Chromosome I"/>
</dbReference>
<evidence type="ECO:0000259" key="4">
    <source>
        <dbReference type="PROSITE" id="PS50893"/>
    </source>
</evidence>
<dbReference type="InterPro" id="IPR027417">
    <property type="entry name" value="P-loop_NTPase"/>
</dbReference>
<keyword evidence="6" id="KW-1185">Reference proteome</keyword>
<feature type="domain" description="ABC transporter" evidence="4">
    <location>
        <begin position="2"/>
        <end position="226"/>
    </location>
</feature>
<proteinExistence type="predicted"/>
<dbReference type="InterPro" id="IPR050093">
    <property type="entry name" value="ABC_SmlMolc_Importer"/>
</dbReference>
<evidence type="ECO:0000313" key="6">
    <source>
        <dbReference type="Proteomes" id="UP000182427"/>
    </source>
</evidence>
<name>A0A1G7KUJ9_9BACT</name>
<dbReference type="SUPFAM" id="SSF52540">
    <property type="entry name" value="P-loop containing nucleoside triphosphate hydrolases"/>
    <property type="match status" value="1"/>
</dbReference>
<evidence type="ECO:0000256" key="3">
    <source>
        <dbReference type="ARBA" id="ARBA00022840"/>
    </source>
</evidence>
<dbReference type="InterPro" id="IPR017871">
    <property type="entry name" value="ABC_transporter-like_CS"/>
</dbReference>